<gene>
    <name evidence="3" type="ORF">QQ91_0007640</name>
</gene>
<dbReference type="EMBL" id="JTHE03000044">
    <property type="protein sequence ID" value="MCM1982694.1"/>
    <property type="molecule type" value="Genomic_DNA"/>
</dbReference>
<keyword evidence="3" id="KW-0067">ATP-binding</keyword>
<reference evidence="3 4" key="1">
    <citation type="journal article" date="2015" name="Genome Announc.">
        <title>Draft Genome Sequence of Filamentous Marine Cyanobacterium Lyngbya confervoides Strain BDU141951.</title>
        <authorList>
            <person name="Chandrababunaidu M.M."/>
            <person name="Sen D."/>
            <person name="Tripathy S."/>
        </authorList>
    </citation>
    <scope>NUCLEOTIDE SEQUENCE [LARGE SCALE GENOMIC DNA]</scope>
    <source>
        <strain evidence="3 4">BDU141951</strain>
    </source>
</reference>
<dbReference type="AlphaFoldDB" id="A0ABD4T276"/>
<dbReference type="InterPro" id="IPR036890">
    <property type="entry name" value="HATPase_C_sf"/>
</dbReference>
<dbReference type="PANTHER" id="PTHR35526:SF3">
    <property type="entry name" value="ANTI-SIGMA-F FACTOR RSBW"/>
    <property type="match status" value="1"/>
</dbReference>
<dbReference type="Pfam" id="PF13581">
    <property type="entry name" value="HATPase_c_2"/>
    <property type="match status" value="1"/>
</dbReference>
<keyword evidence="4" id="KW-1185">Reference proteome</keyword>
<dbReference type="RefSeq" id="WP_166274618.1">
    <property type="nucleotide sequence ID" value="NZ_JTHE03000044.1"/>
</dbReference>
<keyword evidence="1" id="KW-0418">Kinase</keyword>
<dbReference type="InterPro" id="IPR050267">
    <property type="entry name" value="Anti-sigma-factor_SerPK"/>
</dbReference>
<dbReference type="SUPFAM" id="SSF55874">
    <property type="entry name" value="ATPase domain of HSP90 chaperone/DNA topoisomerase II/histidine kinase"/>
    <property type="match status" value="1"/>
</dbReference>
<proteinExistence type="predicted"/>
<evidence type="ECO:0000313" key="3">
    <source>
        <dbReference type="EMBL" id="MCM1982694.1"/>
    </source>
</evidence>
<name>A0ABD4T276_9CYAN</name>
<sequence length="142" mass="16490">MIALSLRPSQRRWQTITFPSTLYLFPILDLLLQEVPSHLYWDMRLGLQEALVNAAKHGNSLDPSKLIEVKFAKQRQTYVWMIADQGQGFCPPVSCHWPAQPSPCPEHRQECGRGIFILFQVFDEVAWFNEGKELRLTKYLTD</sequence>
<dbReference type="CDD" id="cd16936">
    <property type="entry name" value="HATPase_RsbW-like"/>
    <property type="match status" value="1"/>
</dbReference>
<organism evidence="3 4">
    <name type="scientific">Lyngbya confervoides BDU141951</name>
    <dbReference type="NCBI Taxonomy" id="1574623"/>
    <lineage>
        <taxon>Bacteria</taxon>
        <taxon>Bacillati</taxon>
        <taxon>Cyanobacteriota</taxon>
        <taxon>Cyanophyceae</taxon>
        <taxon>Oscillatoriophycideae</taxon>
        <taxon>Oscillatoriales</taxon>
        <taxon>Microcoleaceae</taxon>
        <taxon>Lyngbya</taxon>
    </lineage>
</organism>
<dbReference type="GO" id="GO:0004674">
    <property type="term" value="F:protein serine/threonine kinase activity"/>
    <property type="evidence" value="ECO:0007669"/>
    <property type="project" value="UniProtKB-KW"/>
</dbReference>
<accession>A0ABD4T276</accession>
<dbReference type="InterPro" id="IPR016781">
    <property type="entry name" value="Anti-sigma_regulat_PmgA_prd"/>
</dbReference>
<feature type="domain" description="Histidine kinase/HSP90-like ATPase" evidence="2">
    <location>
        <begin position="34"/>
        <end position="138"/>
    </location>
</feature>
<keyword evidence="3" id="KW-0547">Nucleotide-binding</keyword>
<evidence type="ECO:0000259" key="2">
    <source>
        <dbReference type="Pfam" id="PF13581"/>
    </source>
</evidence>
<keyword evidence="1" id="KW-0808">Transferase</keyword>
<dbReference type="Proteomes" id="UP000031561">
    <property type="component" value="Unassembled WGS sequence"/>
</dbReference>
<dbReference type="Gene3D" id="3.30.565.10">
    <property type="entry name" value="Histidine kinase-like ATPase, C-terminal domain"/>
    <property type="match status" value="1"/>
</dbReference>
<evidence type="ECO:0000256" key="1">
    <source>
        <dbReference type="ARBA" id="ARBA00022527"/>
    </source>
</evidence>
<dbReference type="GO" id="GO:0005524">
    <property type="term" value="F:ATP binding"/>
    <property type="evidence" value="ECO:0007669"/>
    <property type="project" value="UniProtKB-KW"/>
</dbReference>
<dbReference type="PANTHER" id="PTHR35526">
    <property type="entry name" value="ANTI-SIGMA-F FACTOR RSBW-RELATED"/>
    <property type="match status" value="1"/>
</dbReference>
<dbReference type="PIRSF" id="PIRSF020906">
    <property type="entry name" value="Anti_s_fact_PmgA_prd"/>
    <property type="match status" value="1"/>
</dbReference>
<evidence type="ECO:0000313" key="4">
    <source>
        <dbReference type="Proteomes" id="UP000031561"/>
    </source>
</evidence>
<keyword evidence="1" id="KW-0723">Serine/threonine-protein kinase</keyword>
<protein>
    <submittedName>
        <fullName evidence="3">ATP-binding protein</fullName>
    </submittedName>
</protein>
<dbReference type="InterPro" id="IPR003594">
    <property type="entry name" value="HATPase_dom"/>
</dbReference>
<comment type="caution">
    <text evidence="3">The sequence shown here is derived from an EMBL/GenBank/DDBJ whole genome shotgun (WGS) entry which is preliminary data.</text>
</comment>